<keyword evidence="4" id="KW-1185">Reference proteome</keyword>
<feature type="chain" id="PRO_5040374321" description="Enoyl reductase (ER) domain-containing protein" evidence="1">
    <location>
        <begin position="18"/>
        <end position="929"/>
    </location>
</feature>
<dbReference type="Pfam" id="PF13602">
    <property type="entry name" value="ADH_zinc_N_2"/>
    <property type="match status" value="1"/>
</dbReference>
<dbReference type="SUPFAM" id="SSF51735">
    <property type="entry name" value="NAD(P)-binding Rossmann-fold domains"/>
    <property type="match status" value="1"/>
</dbReference>
<dbReference type="InterPro" id="IPR029052">
    <property type="entry name" value="Metallo-depent_PP-like"/>
</dbReference>
<dbReference type="Gene3D" id="2.60.40.380">
    <property type="entry name" value="Purple acid phosphatase-like, N-terminal"/>
    <property type="match status" value="1"/>
</dbReference>
<dbReference type="CDD" id="cd07389">
    <property type="entry name" value="MPP_PhoD"/>
    <property type="match status" value="1"/>
</dbReference>
<dbReference type="GO" id="GO:0016491">
    <property type="term" value="F:oxidoreductase activity"/>
    <property type="evidence" value="ECO:0007669"/>
    <property type="project" value="InterPro"/>
</dbReference>
<sequence>MKSILLTAACLALPAAASFEGNINYHSPSRRHAGLGIDVPKVAKRSLVKRATPWDPAQLNFTHGVASGDPYPNSVILWTRIAPSLEHDKSNVTVEGYVPFYSHETEKYIKASPNPVCIQYQVATDKNLSSVVDKGTAYTTSDIDFTVKASIEAMNLAPFKTYYYQFSVCGSSNKSPVGRTKTSPAENDAVSKIGLAVFSCSNYPSGYFNAYGNAARKDNVDFFVHLGDYIYETGRGTLGKDPRATAPRGEIFSLYDYRTRIGQYRTDPDLRLAHQNFAWIPTWDDHEISNNGYRDGSSGMNNTEASFLKFGRISVDSRKMNAVRSYFEWMPIRQVDLDDNLRIWRNFKMGKLFDLIMLDTRNYDRSITTLNWNDDYVAELIDDAGRSLMGSAQENWFYRSLSESQQRGATWRVIGNQIIFSRMNNSAVYSNPLNADQWDGDSHANWVSDLVWLDETPYDQVTGVGAVGVEFAGTAVSSTGYGAGRTIANSSAQSAGLVRDNRELQWAEGYYRGYYELHISPEELNARYYGSPSIATRNPYEVSLANFTVRAGDNHLQRNVAGGRVESGALQRGNIVPTNLTLNTLTGTWNVTGFEQMFISYPAANSTSEKNMHINEEAPKPVPGENQVLVQVHAMGINPVDYKITESPAPLRLLGSTFIPGADFCGKVVEVGKNAQADFAQGEMVFGAKVGELAKGTLAQYVAVNKEQAMKLPENVSAEDAATVGIVGLTETQSIRPSVKSGDKVFINGGSGGTGIYGIQIAKALGCHVTTTCSTPNVPLCQSLGADEVIDYKTTDVIKALSAHGPTFNLVVDNIGTPANLYKASSAFIAPRGKFVQVGATPSLAGFAQISSNILRPSFLGGGKAKYQMLMAQATKSDLQVLAEWMRDGKVKAVKDSVYDWEEAPKAYEKLKTGRAKGKIVIKVPQEKA</sequence>
<evidence type="ECO:0000313" key="4">
    <source>
        <dbReference type="Proteomes" id="UP000799777"/>
    </source>
</evidence>
<dbReference type="InterPro" id="IPR038607">
    <property type="entry name" value="PhoD-like_sf"/>
</dbReference>
<evidence type="ECO:0000259" key="2">
    <source>
        <dbReference type="SMART" id="SM00829"/>
    </source>
</evidence>
<dbReference type="SUPFAM" id="SSF50129">
    <property type="entry name" value="GroES-like"/>
    <property type="match status" value="1"/>
</dbReference>
<protein>
    <recommendedName>
        <fullName evidence="2">Enoyl reductase (ER) domain-containing protein</fullName>
    </recommendedName>
</protein>
<dbReference type="PANTHER" id="PTHR43606:SF8">
    <property type="entry name" value="ALKALINE PHOSPHATASE"/>
    <property type="match status" value="1"/>
</dbReference>
<dbReference type="PANTHER" id="PTHR43606">
    <property type="entry name" value="PHOSPHATASE, PUTATIVE (AFU_ORTHOLOGUE AFUA_6G08710)-RELATED"/>
    <property type="match status" value="1"/>
</dbReference>
<dbReference type="Pfam" id="PF08240">
    <property type="entry name" value="ADH_N"/>
    <property type="match status" value="1"/>
</dbReference>
<dbReference type="InterPro" id="IPR011032">
    <property type="entry name" value="GroES-like_sf"/>
</dbReference>
<comment type="caution">
    <text evidence="3">The sequence shown here is derived from an EMBL/GenBank/DDBJ whole genome shotgun (WGS) entry which is preliminary data.</text>
</comment>
<dbReference type="InterPro" id="IPR018946">
    <property type="entry name" value="PhoD-like_MPP"/>
</dbReference>
<dbReference type="SMART" id="SM00829">
    <property type="entry name" value="PKS_ER"/>
    <property type="match status" value="1"/>
</dbReference>
<dbReference type="Gene3D" id="3.90.180.10">
    <property type="entry name" value="Medium-chain alcohol dehydrogenases, catalytic domain"/>
    <property type="match status" value="1"/>
</dbReference>
<feature type="signal peptide" evidence="1">
    <location>
        <begin position="1"/>
        <end position="17"/>
    </location>
</feature>
<dbReference type="Gene3D" id="3.40.50.720">
    <property type="entry name" value="NAD(P)-binding Rossmann-like Domain"/>
    <property type="match status" value="1"/>
</dbReference>
<dbReference type="InterPro" id="IPR013154">
    <property type="entry name" value="ADH-like_N"/>
</dbReference>
<evidence type="ECO:0000256" key="1">
    <source>
        <dbReference type="SAM" id="SignalP"/>
    </source>
</evidence>
<dbReference type="InterPro" id="IPR032093">
    <property type="entry name" value="PhoD_N"/>
</dbReference>
<dbReference type="CDD" id="cd08267">
    <property type="entry name" value="MDR1"/>
    <property type="match status" value="1"/>
</dbReference>
<dbReference type="InterPro" id="IPR052900">
    <property type="entry name" value="Phospholipid_Metab_Enz"/>
</dbReference>
<feature type="domain" description="Enoyl reductase (ER)" evidence="2">
    <location>
        <begin position="607"/>
        <end position="922"/>
    </location>
</feature>
<dbReference type="Pfam" id="PF16655">
    <property type="entry name" value="PhoD_N"/>
    <property type="match status" value="1"/>
</dbReference>
<dbReference type="EMBL" id="ML978453">
    <property type="protein sequence ID" value="KAF2022752.1"/>
    <property type="molecule type" value="Genomic_DNA"/>
</dbReference>
<dbReference type="Gene3D" id="3.60.21.70">
    <property type="entry name" value="PhoD-like phosphatase"/>
    <property type="match status" value="1"/>
</dbReference>
<name>A0A9P4GVH2_9PLEO</name>
<proteinExistence type="predicted"/>
<dbReference type="AlphaFoldDB" id="A0A9P4GVH2"/>
<dbReference type="SUPFAM" id="SSF56300">
    <property type="entry name" value="Metallo-dependent phosphatases"/>
    <property type="match status" value="1"/>
</dbReference>
<dbReference type="InterPro" id="IPR036291">
    <property type="entry name" value="NAD(P)-bd_dom_sf"/>
</dbReference>
<keyword evidence="1" id="KW-0732">Signal</keyword>
<dbReference type="Pfam" id="PF09423">
    <property type="entry name" value="PhoD"/>
    <property type="match status" value="1"/>
</dbReference>
<organism evidence="3 4">
    <name type="scientific">Setomelanomma holmii</name>
    <dbReference type="NCBI Taxonomy" id="210430"/>
    <lineage>
        <taxon>Eukaryota</taxon>
        <taxon>Fungi</taxon>
        <taxon>Dikarya</taxon>
        <taxon>Ascomycota</taxon>
        <taxon>Pezizomycotina</taxon>
        <taxon>Dothideomycetes</taxon>
        <taxon>Pleosporomycetidae</taxon>
        <taxon>Pleosporales</taxon>
        <taxon>Pleosporineae</taxon>
        <taxon>Phaeosphaeriaceae</taxon>
        <taxon>Setomelanomma</taxon>
    </lineage>
</organism>
<gene>
    <name evidence="3" type="ORF">EK21DRAFT_105630</name>
</gene>
<dbReference type="Proteomes" id="UP000799777">
    <property type="component" value="Unassembled WGS sequence"/>
</dbReference>
<evidence type="ECO:0000313" key="3">
    <source>
        <dbReference type="EMBL" id="KAF2022752.1"/>
    </source>
</evidence>
<dbReference type="InterPro" id="IPR020843">
    <property type="entry name" value="ER"/>
</dbReference>
<dbReference type="OrthoDB" id="9992270at2759"/>
<accession>A0A9P4GVH2</accession>
<reference evidence="3" key="1">
    <citation type="journal article" date="2020" name="Stud. Mycol.">
        <title>101 Dothideomycetes genomes: a test case for predicting lifestyles and emergence of pathogens.</title>
        <authorList>
            <person name="Haridas S."/>
            <person name="Albert R."/>
            <person name="Binder M."/>
            <person name="Bloem J."/>
            <person name="Labutti K."/>
            <person name="Salamov A."/>
            <person name="Andreopoulos B."/>
            <person name="Baker S."/>
            <person name="Barry K."/>
            <person name="Bills G."/>
            <person name="Bluhm B."/>
            <person name="Cannon C."/>
            <person name="Castanera R."/>
            <person name="Culley D."/>
            <person name="Daum C."/>
            <person name="Ezra D."/>
            <person name="Gonzalez J."/>
            <person name="Henrissat B."/>
            <person name="Kuo A."/>
            <person name="Liang C."/>
            <person name="Lipzen A."/>
            <person name="Lutzoni F."/>
            <person name="Magnuson J."/>
            <person name="Mondo S."/>
            <person name="Nolan M."/>
            <person name="Ohm R."/>
            <person name="Pangilinan J."/>
            <person name="Park H.-J."/>
            <person name="Ramirez L."/>
            <person name="Alfaro M."/>
            <person name="Sun H."/>
            <person name="Tritt A."/>
            <person name="Yoshinaga Y."/>
            <person name="Zwiers L.-H."/>
            <person name="Turgeon B."/>
            <person name="Goodwin S."/>
            <person name="Spatafora J."/>
            <person name="Crous P."/>
            <person name="Grigoriev I."/>
        </authorList>
    </citation>
    <scope>NUCLEOTIDE SEQUENCE</scope>
    <source>
        <strain evidence="3">CBS 110217</strain>
    </source>
</reference>